<dbReference type="Pfam" id="PF13768">
    <property type="entry name" value="VWA_3"/>
    <property type="match status" value="1"/>
</dbReference>
<accession>A0AAI8VSL6</accession>
<dbReference type="PROSITE" id="PS50234">
    <property type="entry name" value="VWFA"/>
    <property type="match status" value="1"/>
</dbReference>
<dbReference type="PANTHER" id="PTHR45737:SF6">
    <property type="entry name" value="VON WILLEBRAND FACTOR A DOMAIN-CONTAINING PROTEIN 5A"/>
    <property type="match status" value="1"/>
</dbReference>
<comment type="caution">
    <text evidence="4">The sequence shown here is derived from an EMBL/GenBank/DDBJ whole genome shotgun (WGS) entry which is preliminary data.</text>
</comment>
<evidence type="ECO:0000256" key="1">
    <source>
        <dbReference type="SAM" id="MobiDB-lite"/>
    </source>
</evidence>
<dbReference type="PANTHER" id="PTHR45737">
    <property type="entry name" value="VON WILLEBRAND FACTOR A DOMAIN-CONTAINING PROTEIN 5A"/>
    <property type="match status" value="1"/>
</dbReference>
<reference evidence="4" key="1">
    <citation type="submission" date="2023-10" db="EMBL/GenBank/DDBJ databases">
        <authorList>
            <person name="Hackl T."/>
        </authorList>
    </citation>
    <scope>NUCLEOTIDE SEQUENCE</scope>
</reference>
<dbReference type="SMART" id="SM00327">
    <property type="entry name" value="VWA"/>
    <property type="match status" value="1"/>
</dbReference>
<evidence type="ECO:0000259" key="2">
    <source>
        <dbReference type="PROSITE" id="PS50234"/>
    </source>
</evidence>
<feature type="compositionally biased region" description="Polar residues" evidence="1">
    <location>
        <begin position="764"/>
        <end position="779"/>
    </location>
</feature>
<dbReference type="InterPro" id="IPR036465">
    <property type="entry name" value="vWFA_dom_sf"/>
</dbReference>
<feature type="domain" description="VIT" evidence="3">
    <location>
        <begin position="25"/>
        <end position="156"/>
    </location>
</feature>
<proteinExistence type="predicted"/>
<feature type="region of interest" description="Disordered" evidence="1">
    <location>
        <begin position="732"/>
        <end position="786"/>
    </location>
</feature>
<dbReference type="InterPro" id="IPR002035">
    <property type="entry name" value="VWF_A"/>
</dbReference>
<gene>
    <name evidence="4" type="ORF">KHLLAP_LOCUS10185</name>
</gene>
<evidence type="ECO:0000313" key="4">
    <source>
        <dbReference type="EMBL" id="CAJ2509717.1"/>
    </source>
</evidence>
<dbReference type="AlphaFoldDB" id="A0AAI8VSL6"/>
<name>A0AAI8VSL6_9PEZI</name>
<dbReference type="EMBL" id="CAUWAG010000013">
    <property type="protein sequence ID" value="CAJ2509717.1"/>
    <property type="molecule type" value="Genomic_DNA"/>
</dbReference>
<feature type="domain" description="VWFA" evidence="2">
    <location>
        <begin position="302"/>
        <end position="478"/>
    </location>
</feature>
<dbReference type="Gene3D" id="3.40.50.410">
    <property type="entry name" value="von Willebrand factor, type A domain"/>
    <property type="match status" value="1"/>
</dbReference>
<dbReference type="SUPFAM" id="SSF53300">
    <property type="entry name" value="vWA-like"/>
    <property type="match status" value="1"/>
</dbReference>
<dbReference type="Proteomes" id="UP001295740">
    <property type="component" value="Unassembled WGS sequence"/>
</dbReference>
<dbReference type="Pfam" id="PF08487">
    <property type="entry name" value="VIT"/>
    <property type="match status" value="1"/>
</dbReference>
<evidence type="ECO:0000313" key="5">
    <source>
        <dbReference type="Proteomes" id="UP001295740"/>
    </source>
</evidence>
<keyword evidence="5" id="KW-1185">Reference proteome</keyword>
<dbReference type="SMART" id="SM00609">
    <property type="entry name" value="VIT"/>
    <property type="match status" value="1"/>
</dbReference>
<sequence>MARTKQTARGGANTSTPLCGCWFPFSRPESPHHIRRSYLPAHKIQANTIIKDLTSRTTLTQKFTNETNDNLDNIIYSFPLYDGVSVVSFTATVGSVRIEGVVKEKHEARQEYNDALARDEAAGLLEQLPEASDVFSTRIGNVAAGITVTIELVYIGELRHDAEANGTRFTIPAAIAPRYGLTPHDILSAHSLSSTSEAIHFAIDVDGVEGSQIRQLQSPSHPITVTIGRTTEMSEDEHMSHRASAALSIDDTVLDKDFIIIICATNTGAPKALLETHLTIPKQRALMATLVPNFKIPPSHGEVVFIVDRSGSMGGKIDTVVKAMTIMLKSLPLGVRFNICSFGSSHSFLWPRSQYYSVSSLEEALAHVNEFAPNFGGTEMLEPVKLTVSHRCEDTLLDAILLTDGQIWNQQELFDFVAESSKLYSARFFSLGIGSGCSTALVEGVSAAGDGFSQFVAEGERMDKKMVRLLKGALTPHIRDYSLEVKYQKDDDDYEMVESVKDAFKIGVALPLRLKRESPRKAAVSLFDKSLSHDSDDDEDVPLAERQRTMLPTPPEFAPPSMLQTPSQIPSLYPFARTTVYVLLGPSTYNLTPQSLVLRGTSEHGPLEFEIEVEDVGKSQTIHQLASRRAVHELEKGRGWLSEAKDKEDDVLLRSKYEGQWEGILQREAVRLGVQYQVASKWCSFVAVQDGREMQPVVFGGKIPRVNLGQAPRKQLASKAARKFVPTASDVRQRKVAKVGTGDAGSTQECTPASPVSHPRRSTRASVRSQSALHSQGSNAMDVDESDAQARLPETNNAKMHAIIGLQKFDGSWDWDEKLIAILDGNPGSMMSRSGRRSVKATALAVAFFQACVPEEEDAWELIVDKAKGWLSQQPRMDVDKEIAEADKRFIGYTQYGQVKDWEFTM</sequence>
<dbReference type="PROSITE" id="PS51468">
    <property type="entry name" value="VIT"/>
    <property type="match status" value="1"/>
</dbReference>
<dbReference type="InterPro" id="IPR013694">
    <property type="entry name" value="VIT"/>
</dbReference>
<evidence type="ECO:0000259" key="3">
    <source>
        <dbReference type="PROSITE" id="PS51468"/>
    </source>
</evidence>
<protein>
    <submittedName>
        <fullName evidence="4">Uu.00g056170.m01.CDS01</fullName>
    </submittedName>
</protein>
<organism evidence="4 5">
    <name type="scientific">Anthostomella pinea</name>
    <dbReference type="NCBI Taxonomy" id="933095"/>
    <lineage>
        <taxon>Eukaryota</taxon>
        <taxon>Fungi</taxon>
        <taxon>Dikarya</taxon>
        <taxon>Ascomycota</taxon>
        <taxon>Pezizomycotina</taxon>
        <taxon>Sordariomycetes</taxon>
        <taxon>Xylariomycetidae</taxon>
        <taxon>Xylariales</taxon>
        <taxon>Xylariaceae</taxon>
        <taxon>Anthostomella</taxon>
    </lineage>
</organism>